<evidence type="ECO:0000313" key="4">
    <source>
        <dbReference type="Proteomes" id="UP000013827"/>
    </source>
</evidence>
<reference evidence="4" key="1">
    <citation type="journal article" date="2013" name="Nature">
        <title>Pan genome of the phytoplankton Emiliania underpins its global distribution.</title>
        <authorList>
            <person name="Read B.A."/>
            <person name="Kegel J."/>
            <person name="Klute M.J."/>
            <person name="Kuo A."/>
            <person name="Lefebvre S.C."/>
            <person name="Maumus F."/>
            <person name="Mayer C."/>
            <person name="Miller J."/>
            <person name="Monier A."/>
            <person name="Salamov A."/>
            <person name="Young J."/>
            <person name="Aguilar M."/>
            <person name="Claverie J.M."/>
            <person name="Frickenhaus S."/>
            <person name="Gonzalez K."/>
            <person name="Herman E.K."/>
            <person name="Lin Y.C."/>
            <person name="Napier J."/>
            <person name="Ogata H."/>
            <person name="Sarno A.F."/>
            <person name="Shmutz J."/>
            <person name="Schroeder D."/>
            <person name="de Vargas C."/>
            <person name="Verret F."/>
            <person name="von Dassow P."/>
            <person name="Valentin K."/>
            <person name="Van de Peer Y."/>
            <person name="Wheeler G."/>
            <person name="Dacks J.B."/>
            <person name="Delwiche C.F."/>
            <person name="Dyhrman S.T."/>
            <person name="Glockner G."/>
            <person name="John U."/>
            <person name="Richards T."/>
            <person name="Worden A.Z."/>
            <person name="Zhang X."/>
            <person name="Grigoriev I.V."/>
            <person name="Allen A.E."/>
            <person name="Bidle K."/>
            <person name="Borodovsky M."/>
            <person name="Bowler C."/>
            <person name="Brownlee C."/>
            <person name="Cock J.M."/>
            <person name="Elias M."/>
            <person name="Gladyshev V.N."/>
            <person name="Groth M."/>
            <person name="Guda C."/>
            <person name="Hadaegh A."/>
            <person name="Iglesias-Rodriguez M.D."/>
            <person name="Jenkins J."/>
            <person name="Jones B.M."/>
            <person name="Lawson T."/>
            <person name="Leese F."/>
            <person name="Lindquist E."/>
            <person name="Lobanov A."/>
            <person name="Lomsadze A."/>
            <person name="Malik S.B."/>
            <person name="Marsh M.E."/>
            <person name="Mackinder L."/>
            <person name="Mock T."/>
            <person name="Mueller-Roeber B."/>
            <person name="Pagarete A."/>
            <person name="Parker M."/>
            <person name="Probert I."/>
            <person name="Quesneville H."/>
            <person name="Raines C."/>
            <person name="Rensing S.A."/>
            <person name="Riano-Pachon D.M."/>
            <person name="Richier S."/>
            <person name="Rokitta S."/>
            <person name="Shiraiwa Y."/>
            <person name="Soanes D.M."/>
            <person name="van der Giezen M."/>
            <person name="Wahlund T.M."/>
            <person name="Williams B."/>
            <person name="Wilson W."/>
            <person name="Wolfe G."/>
            <person name="Wurch L.L."/>
        </authorList>
    </citation>
    <scope>NUCLEOTIDE SEQUENCE</scope>
</reference>
<dbReference type="SUPFAM" id="SSF53474">
    <property type="entry name" value="alpha/beta-Hydrolases"/>
    <property type="match status" value="1"/>
</dbReference>
<accession>A0A0D3J3J8</accession>
<dbReference type="InterPro" id="IPR041127">
    <property type="entry name" value="PET_hydrolase/cutinase-like"/>
</dbReference>
<dbReference type="Proteomes" id="UP000013827">
    <property type="component" value="Unassembled WGS sequence"/>
</dbReference>
<dbReference type="KEGG" id="ehx:EMIHUDRAFT_432268"/>
<dbReference type="GeneID" id="19046084"/>
<proteinExistence type="predicted"/>
<feature type="region of interest" description="Disordered" evidence="1">
    <location>
        <begin position="223"/>
        <end position="242"/>
    </location>
</feature>
<dbReference type="Pfam" id="PF12740">
    <property type="entry name" value="PETase"/>
    <property type="match status" value="1"/>
</dbReference>
<evidence type="ECO:0000313" key="3">
    <source>
        <dbReference type="EnsemblProtists" id="EOD18083"/>
    </source>
</evidence>
<organism evidence="3 4">
    <name type="scientific">Emiliania huxleyi (strain CCMP1516)</name>
    <dbReference type="NCBI Taxonomy" id="280463"/>
    <lineage>
        <taxon>Eukaryota</taxon>
        <taxon>Haptista</taxon>
        <taxon>Haptophyta</taxon>
        <taxon>Prymnesiophyceae</taxon>
        <taxon>Isochrysidales</taxon>
        <taxon>Noelaerhabdaceae</taxon>
        <taxon>Emiliania</taxon>
    </lineage>
</organism>
<evidence type="ECO:0000256" key="1">
    <source>
        <dbReference type="SAM" id="MobiDB-lite"/>
    </source>
</evidence>
<dbReference type="Gene3D" id="3.40.50.1820">
    <property type="entry name" value="alpha/beta hydrolase"/>
    <property type="match status" value="1"/>
</dbReference>
<dbReference type="RefSeq" id="XP_005770512.1">
    <property type="nucleotide sequence ID" value="XM_005770455.1"/>
</dbReference>
<evidence type="ECO:0000259" key="2">
    <source>
        <dbReference type="Pfam" id="PF12740"/>
    </source>
</evidence>
<keyword evidence="4" id="KW-1185">Reference proteome</keyword>
<reference evidence="3" key="2">
    <citation type="submission" date="2024-10" db="UniProtKB">
        <authorList>
            <consortium name="EnsemblProtists"/>
        </authorList>
    </citation>
    <scope>IDENTIFICATION</scope>
</reference>
<feature type="region of interest" description="Disordered" evidence="1">
    <location>
        <begin position="1"/>
        <end position="30"/>
    </location>
</feature>
<sequence length="346" mass="36877">MDVAPPPPRPPPPSPSSLLPPSPPLLPSSPRGPYPVAHRSFTSPLFDRSNRRIDVVYPVLPEGSTRTFPYIAYAHGFDDTGFQSYWRLFSDLASWGYVVGAPLACQFGCDDRAHCKTLPFDPPCFGDYYKQQLLSIEWSRGGAAAAAGLPINVSAGVGVAGHSMGGQATIFSAAYNGSSHRIQAAAMHHAYTHSYPPIPSVPFLLFTGTHDAVAPPRFAQRQYDASSANPRRGLVNKDGADHHEPSMHYNPFLALASAAWFKVYLDGTPDAPLGPTTAQQLLFGGGGASLCGGGDGRMAKCVMPENATARRREAGRAGGWGRVGGLERAGRPGGFADLRTVPHRDT</sequence>
<name>A0A0D3J3J8_EMIH1</name>
<feature type="domain" description="PET hydrolase/cutinase-like" evidence="2">
    <location>
        <begin position="156"/>
        <end position="267"/>
    </location>
</feature>
<dbReference type="HOGENOM" id="CLU_812418_0_0_1"/>
<dbReference type="PaxDb" id="2903-EOD18083"/>
<protein>
    <recommendedName>
        <fullName evidence="2">PET hydrolase/cutinase-like domain-containing protein</fullName>
    </recommendedName>
</protein>
<dbReference type="InterPro" id="IPR029058">
    <property type="entry name" value="AB_hydrolase_fold"/>
</dbReference>
<dbReference type="AlphaFoldDB" id="A0A0D3J3J8"/>
<dbReference type="EnsemblProtists" id="EOD18083">
    <property type="protein sequence ID" value="EOD18083"/>
    <property type="gene ID" value="EMIHUDRAFT_432268"/>
</dbReference>